<dbReference type="EMBL" id="AMZH03019354">
    <property type="protein sequence ID" value="RRT40475.1"/>
    <property type="molecule type" value="Genomic_DNA"/>
</dbReference>
<name>A0A426XM12_ENSVE</name>
<evidence type="ECO:0000313" key="1">
    <source>
        <dbReference type="EMBL" id="RRT40475.1"/>
    </source>
</evidence>
<comment type="caution">
    <text evidence="1">The sequence shown here is derived from an EMBL/GenBank/DDBJ whole genome shotgun (WGS) entry which is preliminary data.</text>
</comment>
<sequence>MSSFFVSGPVPVQSYLLAINCLSCVRELKPHGSGASSREHVGSRYRSNHMYQLVRAFRLYAQPTAKVRCRTFGHWDVKIDCSAAVTTNLTTGGEWGDYVAGASQPTVKGKQVPLVVRRKQVGASSITIKSTI</sequence>
<dbReference type="Proteomes" id="UP000287651">
    <property type="component" value="Unassembled WGS sequence"/>
</dbReference>
<accession>A0A426XM12</accession>
<gene>
    <name evidence="1" type="ORF">B296_00046143</name>
</gene>
<dbReference type="AlphaFoldDB" id="A0A426XM12"/>
<organism evidence="1 2">
    <name type="scientific">Ensete ventricosum</name>
    <name type="common">Abyssinian banana</name>
    <name type="synonym">Musa ensete</name>
    <dbReference type="NCBI Taxonomy" id="4639"/>
    <lineage>
        <taxon>Eukaryota</taxon>
        <taxon>Viridiplantae</taxon>
        <taxon>Streptophyta</taxon>
        <taxon>Embryophyta</taxon>
        <taxon>Tracheophyta</taxon>
        <taxon>Spermatophyta</taxon>
        <taxon>Magnoliopsida</taxon>
        <taxon>Liliopsida</taxon>
        <taxon>Zingiberales</taxon>
        <taxon>Musaceae</taxon>
        <taxon>Ensete</taxon>
    </lineage>
</organism>
<proteinExistence type="predicted"/>
<evidence type="ECO:0000313" key="2">
    <source>
        <dbReference type="Proteomes" id="UP000287651"/>
    </source>
</evidence>
<protein>
    <submittedName>
        <fullName evidence="1">Uncharacterized protein</fullName>
    </submittedName>
</protein>
<reference evidence="1 2" key="1">
    <citation type="journal article" date="2014" name="Agronomy (Basel)">
        <title>A Draft Genome Sequence for Ensete ventricosum, the Drought-Tolerant Tree Against Hunger.</title>
        <authorList>
            <person name="Harrison J."/>
            <person name="Moore K.A."/>
            <person name="Paszkiewicz K."/>
            <person name="Jones T."/>
            <person name="Grant M."/>
            <person name="Ambacheew D."/>
            <person name="Muzemil S."/>
            <person name="Studholme D.J."/>
        </authorList>
    </citation>
    <scope>NUCLEOTIDE SEQUENCE [LARGE SCALE GENOMIC DNA]</scope>
</reference>